<dbReference type="AlphaFoldDB" id="A0A858R8P4"/>
<accession>A0A858R8P4</accession>
<dbReference type="EMBL" id="CP051775">
    <property type="protein sequence ID" value="QJE73815.1"/>
    <property type="molecule type" value="Genomic_DNA"/>
</dbReference>
<dbReference type="KEGG" id="acru:HHL28_12565"/>
<evidence type="ECO:0000313" key="1">
    <source>
        <dbReference type="EMBL" id="QJE73815.1"/>
    </source>
</evidence>
<protein>
    <submittedName>
        <fullName evidence="1">Uncharacterized protein</fullName>
    </submittedName>
</protein>
<proteinExistence type="predicted"/>
<reference evidence="1" key="1">
    <citation type="submission" date="2020-04" db="EMBL/GenBank/DDBJ databases">
        <title>A desert anoxygenic phototrophic bacterium fixes CO2 using RubisCO under aerobic conditions.</title>
        <authorList>
            <person name="Tang K."/>
        </authorList>
    </citation>
    <scope>NUCLEOTIDE SEQUENCE [LARGE SCALE GENOMIC DNA]</scope>
    <source>
        <strain evidence="1">MIMtkB3</strain>
    </source>
</reference>
<dbReference type="Proteomes" id="UP000501891">
    <property type="component" value="Chromosome"/>
</dbReference>
<gene>
    <name evidence="1" type="ORF">HHL28_12565</name>
</gene>
<sequence>MLRNLLAILLALVAGGTAHWLLTGIAGLEGASAQALAVITAIAVASAYQSAVEATERDPS</sequence>
<name>A0A858R8P4_9PROT</name>
<evidence type="ECO:0000313" key="2">
    <source>
        <dbReference type="Proteomes" id="UP000501891"/>
    </source>
</evidence>
<keyword evidence="2" id="KW-1185">Reference proteome</keyword>
<organism evidence="1 2">
    <name type="scientific">Aerophototrophica crusticola</name>
    <dbReference type="NCBI Taxonomy" id="1709002"/>
    <lineage>
        <taxon>Bacteria</taxon>
        <taxon>Pseudomonadati</taxon>
        <taxon>Pseudomonadota</taxon>
        <taxon>Alphaproteobacteria</taxon>
        <taxon>Rhodospirillales</taxon>
        <taxon>Rhodospirillaceae</taxon>
        <taxon>Aerophototrophica</taxon>
    </lineage>
</organism>